<name>A0A6J5NAR2_9CAUD</name>
<dbReference type="EMBL" id="LR796641">
    <property type="protein sequence ID" value="CAB4155692.1"/>
    <property type="molecule type" value="Genomic_DNA"/>
</dbReference>
<evidence type="ECO:0000313" key="1">
    <source>
        <dbReference type="EMBL" id="CAB4155692.1"/>
    </source>
</evidence>
<reference evidence="1" key="1">
    <citation type="submission" date="2020-04" db="EMBL/GenBank/DDBJ databases">
        <authorList>
            <person name="Chiriac C."/>
            <person name="Salcher M."/>
            <person name="Ghai R."/>
            <person name="Kavagutti S V."/>
        </authorList>
    </citation>
    <scope>NUCLEOTIDE SEQUENCE</scope>
</reference>
<protein>
    <submittedName>
        <fullName evidence="1">Uncharacterized protein</fullName>
    </submittedName>
</protein>
<organism evidence="1">
    <name type="scientific">uncultured Caudovirales phage</name>
    <dbReference type="NCBI Taxonomy" id="2100421"/>
    <lineage>
        <taxon>Viruses</taxon>
        <taxon>Duplodnaviria</taxon>
        <taxon>Heunggongvirae</taxon>
        <taxon>Uroviricota</taxon>
        <taxon>Caudoviricetes</taxon>
        <taxon>Peduoviridae</taxon>
        <taxon>Maltschvirus</taxon>
        <taxon>Maltschvirus maltsch</taxon>
    </lineage>
</organism>
<sequence>MGISNTIPPSRLIQPGVVANTAARPSSPFTGQAIYQVDTNQMLIWNGAAWVIPNTPAQNPTGLEFITSGTFSGTTNIDGIFTSTYDNYRIVVANMGATSNGLSNFNFRNTSNATDSSNAYFTVGRRYDTGTNYDFSQGALTYATTAINVGTAANSAFIMDIFTPRTTSYTMVSVAGTGTITNISSVQSSSYFGLTTQFAGIVFGQSAGSLNAGTYTVYGYRKS</sequence>
<accession>A0A6J5NAR2</accession>
<proteinExistence type="predicted"/>
<gene>
    <name evidence="1" type="ORF">UFOVP668_13</name>
</gene>